<evidence type="ECO:0000256" key="1">
    <source>
        <dbReference type="ARBA" id="ARBA00006405"/>
    </source>
</evidence>
<accession>C5M5B6</accession>
<gene>
    <name evidence="4" type="ORF">CTRG_02094</name>
</gene>
<evidence type="ECO:0000313" key="5">
    <source>
        <dbReference type="Proteomes" id="UP000002037"/>
    </source>
</evidence>
<evidence type="ECO:0000256" key="2">
    <source>
        <dbReference type="SAM" id="MobiDB-lite"/>
    </source>
</evidence>
<sequence>MTIDSYFQLTFELVSRYVNQIYPSSSDFKLVQVTNESKLKQSKLYRGEEQILFLSFTEISEIQSLVNLLNIDGRLDNALINWEWFDLETIRFPIEESNIPQDLVEKFNTKFRLIVDDEKSSSIFSHSTKPGYDGPVIEEHTDSESIRSPTPETPYHPNQQEGQPSYFPPTAGVKPDNSIFKGPSTDIPVNQMKKPSDMPEFDDEYEIKSPPAPVNDTLGQSKVTPIGSDDLNPPGIGAHPTLKPYLDPLQGGGNDHQGMYPDPQHPMFGQPKPPGSSGGFGSAPPGARYDDPFGPPGL</sequence>
<dbReference type="AlphaFoldDB" id="C5M5B6"/>
<evidence type="ECO:0000259" key="3">
    <source>
        <dbReference type="Pfam" id="PF08577"/>
    </source>
</evidence>
<dbReference type="KEGG" id="ctp:CTRG_02094"/>
<dbReference type="OrthoDB" id="68090at2759"/>
<dbReference type="Pfam" id="PF08577">
    <property type="entry name" value="PI31_Prot_C"/>
    <property type="match status" value="1"/>
</dbReference>
<keyword evidence="5" id="KW-1185">Reference proteome</keyword>
<dbReference type="VEuPathDB" id="FungiDB:CTRG_02094"/>
<dbReference type="HOGENOM" id="CLU_918356_0_0_1"/>
<reference evidence="4 5" key="1">
    <citation type="journal article" date="2009" name="Nature">
        <title>Evolution of pathogenicity and sexual reproduction in eight Candida genomes.</title>
        <authorList>
            <person name="Butler G."/>
            <person name="Rasmussen M.D."/>
            <person name="Lin M.F."/>
            <person name="Santos M.A."/>
            <person name="Sakthikumar S."/>
            <person name="Munro C.A."/>
            <person name="Rheinbay E."/>
            <person name="Grabherr M."/>
            <person name="Forche A."/>
            <person name="Reedy J.L."/>
            <person name="Agrafioti I."/>
            <person name="Arnaud M.B."/>
            <person name="Bates S."/>
            <person name="Brown A.J."/>
            <person name="Brunke S."/>
            <person name="Costanzo M.C."/>
            <person name="Fitzpatrick D.A."/>
            <person name="de Groot P.W."/>
            <person name="Harris D."/>
            <person name="Hoyer L.L."/>
            <person name="Hube B."/>
            <person name="Klis F.M."/>
            <person name="Kodira C."/>
            <person name="Lennard N."/>
            <person name="Logue M.E."/>
            <person name="Martin R."/>
            <person name="Neiman A.M."/>
            <person name="Nikolaou E."/>
            <person name="Quail M.A."/>
            <person name="Quinn J."/>
            <person name="Santos M.C."/>
            <person name="Schmitzberger F.F."/>
            <person name="Sherlock G."/>
            <person name="Shah P."/>
            <person name="Silverstein K.A."/>
            <person name="Skrzypek M.S."/>
            <person name="Soll D."/>
            <person name="Staggs R."/>
            <person name="Stansfield I."/>
            <person name="Stumpf M.P."/>
            <person name="Sudbery P.E."/>
            <person name="Srikantha T."/>
            <person name="Zeng Q."/>
            <person name="Berman J."/>
            <person name="Berriman M."/>
            <person name="Heitman J."/>
            <person name="Gow N.A."/>
            <person name="Lorenz M.C."/>
            <person name="Birren B.W."/>
            <person name="Kellis M."/>
            <person name="Cuomo C.A."/>
        </authorList>
    </citation>
    <scope>NUCLEOTIDE SEQUENCE [LARGE SCALE GENOMIC DNA]</scope>
    <source>
        <strain evidence="5">ATCC MYA-3404 / T1</strain>
    </source>
</reference>
<feature type="domain" description="PI31 proteasome regulator C-terminal" evidence="3">
    <location>
        <begin position="226"/>
        <end position="295"/>
    </location>
</feature>
<feature type="compositionally biased region" description="Polar residues" evidence="2">
    <location>
        <begin position="146"/>
        <end position="163"/>
    </location>
</feature>
<name>C5M5B6_CANTT</name>
<feature type="region of interest" description="Disordered" evidence="2">
    <location>
        <begin position="125"/>
        <end position="298"/>
    </location>
</feature>
<dbReference type="EMBL" id="GG692396">
    <property type="protein sequence ID" value="EER35232.1"/>
    <property type="molecule type" value="Genomic_DNA"/>
</dbReference>
<evidence type="ECO:0000313" key="4">
    <source>
        <dbReference type="EMBL" id="EER35232.1"/>
    </source>
</evidence>
<dbReference type="eggNOG" id="ENOG502SE4N">
    <property type="taxonomic scope" value="Eukaryota"/>
</dbReference>
<dbReference type="GeneID" id="8297191"/>
<dbReference type="Proteomes" id="UP000002037">
    <property type="component" value="Unassembled WGS sequence"/>
</dbReference>
<dbReference type="STRING" id="294747.C5M5B6"/>
<comment type="similarity">
    <text evidence="1">Belongs to the proteasome inhibitor PI31 family.</text>
</comment>
<organism evidence="4 5">
    <name type="scientific">Candida tropicalis (strain ATCC MYA-3404 / T1)</name>
    <name type="common">Yeast</name>
    <dbReference type="NCBI Taxonomy" id="294747"/>
    <lineage>
        <taxon>Eukaryota</taxon>
        <taxon>Fungi</taxon>
        <taxon>Dikarya</taxon>
        <taxon>Ascomycota</taxon>
        <taxon>Saccharomycotina</taxon>
        <taxon>Pichiomycetes</taxon>
        <taxon>Debaryomycetaceae</taxon>
        <taxon>Candida/Lodderomyces clade</taxon>
        <taxon>Candida</taxon>
    </lineage>
</organism>
<proteinExistence type="inferred from homology"/>
<protein>
    <recommendedName>
        <fullName evidence="3">PI31 proteasome regulator C-terminal domain-containing protein</fullName>
    </recommendedName>
</protein>
<dbReference type="RefSeq" id="XP_002547787.1">
    <property type="nucleotide sequence ID" value="XM_002547741.1"/>
</dbReference>
<dbReference type="InterPro" id="IPR013886">
    <property type="entry name" value="PI31_Prot_C"/>
</dbReference>